<keyword evidence="10 13" id="KW-0408">Iron</keyword>
<comment type="subunit">
    <text evidence="13">Homodimer.</text>
</comment>
<dbReference type="PANTHER" id="PTHR22976:SF2">
    <property type="entry name" value="BIOTIN SYNTHASE, MITOCHONDRIAL"/>
    <property type="match status" value="1"/>
</dbReference>
<dbReference type="Pfam" id="PF06968">
    <property type="entry name" value="BATS"/>
    <property type="match status" value="1"/>
</dbReference>
<dbReference type="SFLD" id="SFLDS00029">
    <property type="entry name" value="Radical_SAM"/>
    <property type="match status" value="1"/>
</dbReference>
<dbReference type="SMART" id="SM00729">
    <property type="entry name" value="Elp3"/>
    <property type="match status" value="1"/>
</dbReference>
<protein>
    <recommendedName>
        <fullName evidence="3 13">Biotin synthase</fullName>
        <ecNumber evidence="3 13">2.8.1.6</ecNumber>
    </recommendedName>
</protein>
<dbReference type="SFLD" id="SFLDF00272">
    <property type="entry name" value="biotin_synthase"/>
    <property type="match status" value="1"/>
</dbReference>
<sequence length="401" mass="43664">MTVEASPVNTQAANTATATAASTFTGTAADTQVRHDWGVAEIEALLALPFNDLLFRAQQVHRQYFDANAVQISTLLSIKTGACPEDCKYCPQSGHYNTGLGKEKLMEIQKVVEQAQAAKEAGASRFCMGAAWKSPRARDLEVVTEMVRQVKSLGLETCMTLGMVDTQQAKKLADAGLDYYNHNLDTSPEYYGEIITTRSYSERLDTLASVREAGMKVCSGGILGMGETTTDRAGLLRQLANLQPQPESVPINMLVKVAGTPLENVEDLDPIEFIRAIAVARIMMPKSHVRLSAGREQMDDSTQALAFLAGANSIFYGERLLTTGNPQANRDRKLFSRLGLHPEKRDEVASDEVREAALKAAMEEQARTNVEGSLFYDATQEATPATGNGHARERKPCGMVV</sequence>
<dbReference type="SFLD" id="SFLDG01060">
    <property type="entry name" value="BATS_domain_containing"/>
    <property type="match status" value="1"/>
</dbReference>
<proteinExistence type="inferred from homology"/>
<dbReference type="NCBIfam" id="TIGR00433">
    <property type="entry name" value="bioB"/>
    <property type="match status" value="1"/>
</dbReference>
<evidence type="ECO:0000256" key="10">
    <source>
        <dbReference type="ARBA" id="ARBA00023004"/>
    </source>
</evidence>
<dbReference type="InterPro" id="IPR002684">
    <property type="entry name" value="Biotin_synth/BioAB"/>
</dbReference>
<comment type="function">
    <text evidence="13">Catalyzes the conversion of dethiobiotin (DTB) to biotin by the insertion of a sulfur atom into dethiobiotin via a radical-based mechanism.</text>
</comment>
<dbReference type="STRING" id="553385.GCA_000591415_00372"/>
<evidence type="ECO:0000313" key="16">
    <source>
        <dbReference type="Proteomes" id="UP000319941"/>
    </source>
</evidence>
<dbReference type="PROSITE" id="PS51918">
    <property type="entry name" value="RADICAL_SAM"/>
    <property type="match status" value="1"/>
</dbReference>
<evidence type="ECO:0000256" key="8">
    <source>
        <dbReference type="ARBA" id="ARBA00022723"/>
    </source>
</evidence>
<keyword evidence="8 13" id="KW-0479">Metal-binding</keyword>
<evidence type="ECO:0000256" key="5">
    <source>
        <dbReference type="ARBA" id="ARBA00022679"/>
    </source>
</evidence>
<evidence type="ECO:0000256" key="9">
    <source>
        <dbReference type="ARBA" id="ARBA00022756"/>
    </source>
</evidence>
<dbReference type="UniPathway" id="UPA00078">
    <property type="reaction ID" value="UER00162"/>
</dbReference>
<dbReference type="EC" id="2.8.1.6" evidence="3 13"/>
<evidence type="ECO:0000256" key="3">
    <source>
        <dbReference type="ARBA" id="ARBA00012236"/>
    </source>
</evidence>
<evidence type="ECO:0000313" key="15">
    <source>
        <dbReference type="EMBL" id="TVU73838.1"/>
    </source>
</evidence>
<evidence type="ECO:0000256" key="11">
    <source>
        <dbReference type="ARBA" id="ARBA00023014"/>
    </source>
</evidence>
<dbReference type="SUPFAM" id="SSF102114">
    <property type="entry name" value="Radical SAM enzymes"/>
    <property type="match status" value="1"/>
</dbReference>
<dbReference type="FunFam" id="3.20.20.70:FF:000011">
    <property type="entry name" value="Biotin synthase"/>
    <property type="match status" value="1"/>
</dbReference>
<dbReference type="GO" id="GO:0051539">
    <property type="term" value="F:4 iron, 4 sulfur cluster binding"/>
    <property type="evidence" value="ECO:0007669"/>
    <property type="project" value="UniProtKB-KW"/>
</dbReference>
<keyword evidence="11 13" id="KW-0411">Iron-sulfur</keyword>
<evidence type="ECO:0000256" key="12">
    <source>
        <dbReference type="ARBA" id="ARBA00051157"/>
    </source>
</evidence>
<evidence type="ECO:0000256" key="1">
    <source>
        <dbReference type="ARBA" id="ARBA00004942"/>
    </source>
</evidence>
<feature type="binding site" evidence="13">
    <location>
        <position position="87"/>
    </location>
    <ligand>
        <name>[4Fe-4S] cluster</name>
        <dbReference type="ChEBI" id="CHEBI:49883"/>
        <note>4Fe-4S-S-AdoMet</note>
    </ligand>
</feature>
<comment type="caution">
    <text evidence="15">The sequence shown here is derived from an EMBL/GenBank/DDBJ whole genome shotgun (WGS) entry which is preliminary data.</text>
</comment>
<dbReference type="GO" id="GO:0004076">
    <property type="term" value="F:biotin synthase activity"/>
    <property type="evidence" value="ECO:0007669"/>
    <property type="project" value="UniProtKB-UniRule"/>
</dbReference>
<keyword evidence="9 13" id="KW-0093">Biotin biosynthesis</keyword>
<dbReference type="RefSeq" id="WP_144726387.1">
    <property type="nucleotide sequence ID" value="NZ_CAWOWR010000001.1"/>
</dbReference>
<dbReference type="Proteomes" id="UP000319941">
    <property type="component" value="Unassembled WGS sequence"/>
</dbReference>
<keyword evidence="6 13" id="KW-0949">S-adenosyl-L-methionine</keyword>
<dbReference type="GO" id="GO:0051537">
    <property type="term" value="F:2 iron, 2 sulfur cluster binding"/>
    <property type="evidence" value="ECO:0007669"/>
    <property type="project" value="UniProtKB-KW"/>
</dbReference>
<comment type="cofactor">
    <cofactor evidence="13">
        <name>[2Fe-2S] cluster</name>
        <dbReference type="ChEBI" id="CHEBI:190135"/>
    </cofactor>
    <text evidence="13">Binds 1 [2Fe-2S] cluster. The cluster is coordinated with 3 cysteines and 1 arginine.</text>
</comment>
<feature type="domain" description="Radical SAM core" evidence="14">
    <location>
        <begin position="68"/>
        <end position="295"/>
    </location>
</feature>
<dbReference type="SMART" id="SM00876">
    <property type="entry name" value="BATS"/>
    <property type="match status" value="1"/>
</dbReference>
<comment type="similarity">
    <text evidence="2 13">Belongs to the radical SAM superfamily. Biotin synthase family.</text>
</comment>
<dbReference type="InterPro" id="IPR024177">
    <property type="entry name" value="Biotin_synthase"/>
</dbReference>
<feature type="binding site" evidence="13">
    <location>
        <position position="127"/>
    </location>
    <ligand>
        <name>[2Fe-2S] cluster</name>
        <dbReference type="ChEBI" id="CHEBI:190135"/>
    </ligand>
</feature>
<dbReference type="EMBL" id="VNFH01000001">
    <property type="protein sequence ID" value="TVU73838.1"/>
    <property type="molecule type" value="Genomic_DNA"/>
</dbReference>
<dbReference type="InterPro" id="IPR058240">
    <property type="entry name" value="rSAM_sf"/>
</dbReference>
<dbReference type="PANTHER" id="PTHR22976">
    <property type="entry name" value="BIOTIN SYNTHASE"/>
    <property type="match status" value="1"/>
</dbReference>
<keyword evidence="4 13" id="KW-0004">4Fe-4S</keyword>
<dbReference type="CDD" id="cd01335">
    <property type="entry name" value="Radical_SAM"/>
    <property type="match status" value="1"/>
</dbReference>
<gene>
    <name evidence="13 15" type="primary">bioB</name>
    <name evidence="15" type="ORF">FQP86_01860</name>
</gene>
<evidence type="ECO:0000256" key="6">
    <source>
        <dbReference type="ARBA" id="ARBA00022691"/>
    </source>
</evidence>
<dbReference type="SFLD" id="SFLDG01278">
    <property type="entry name" value="biotin_synthase_like"/>
    <property type="match status" value="1"/>
</dbReference>
<keyword evidence="16" id="KW-1185">Reference proteome</keyword>
<reference evidence="15 16" key="1">
    <citation type="submission" date="2019-07" db="EMBL/GenBank/DDBJ databases">
        <title>Diversity of Bacteria from Kongsfjorden, Arctic.</title>
        <authorList>
            <person name="Yu Y."/>
        </authorList>
    </citation>
    <scope>NUCLEOTIDE SEQUENCE [LARGE SCALE GENOMIC DNA]</scope>
    <source>
        <strain evidence="15 16">SM1923</strain>
    </source>
</reference>
<dbReference type="Pfam" id="PF04055">
    <property type="entry name" value="Radical_SAM"/>
    <property type="match status" value="1"/>
</dbReference>
<evidence type="ECO:0000259" key="14">
    <source>
        <dbReference type="PROSITE" id="PS51918"/>
    </source>
</evidence>
<dbReference type="InterPro" id="IPR010722">
    <property type="entry name" value="BATS_dom"/>
</dbReference>
<dbReference type="AlphaFoldDB" id="A0A558HXL8"/>
<dbReference type="InterPro" id="IPR006638">
    <property type="entry name" value="Elp3/MiaA/NifB-like_rSAM"/>
</dbReference>
<feature type="binding site" evidence="13">
    <location>
        <position position="218"/>
    </location>
    <ligand>
        <name>[2Fe-2S] cluster</name>
        <dbReference type="ChEBI" id="CHEBI:190135"/>
    </ligand>
</feature>
<dbReference type="InterPro" id="IPR013785">
    <property type="entry name" value="Aldolase_TIM"/>
</dbReference>
<feature type="binding site" evidence="13">
    <location>
        <position position="83"/>
    </location>
    <ligand>
        <name>[4Fe-4S] cluster</name>
        <dbReference type="ChEBI" id="CHEBI:49883"/>
        <note>4Fe-4S-S-AdoMet</note>
    </ligand>
</feature>
<dbReference type="OrthoDB" id="9786826at2"/>
<evidence type="ECO:0000256" key="7">
    <source>
        <dbReference type="ARBA" id="ARBA00022714"/>
    </source>
</evidence>
<comment type="pathway">
    <text evidence="1 13">Cofactor biosynthesis; biotin biosynthesis; biotin from 7,8-diaminononanoate: step 2/2.</text>
</comment>
<feature type="binding site" evidence="13">
    <location>
        <position position="90"/>
    </location>
    <ligand>
        <name>[4Fe-4S] cluster</name>
        <dbReference type="ChEBI" id="CHEBI:49883"/>
        <note>4Fe-4S-S-AdoMet</note>
    </ligand>
</feature>
<dbReference type="HAMAP" id="MF_01694">
    <property type="entry name" value="BioB"/>
    <property type="match status" value="1"/>
</dbReference>
<dbReference type="Gene3D" id="3.20.20.70">
    <property type="entry name" value="Aldolase class I"/>
    <property type="match status" value="1"/>
</dbReference>
<feature type="binding site" evidence="13">
    <location>
        <position position="158"/>
    </location>
    <ligand>
        <name>[2Fe-2S] cluster</name>
        <dbReference type="ChEBI" id="CHEBI:190135"/>
    </ligand>
</feature>
<evidence type="ECO:0000256" key="4">
    <source>
        <dbReference type="ARBA" id="ARBA00022485"/>
    </source>
</evidence>
<dbReference type="InterPro" id="IPR007197">
    <property type="entry name" value="rSAM"/>
</dbReference>
<comment type="cofactor">
    <cofactor evidence="13">
        <name>[4Fe-4S] cluster</name>
        <dbReference type="ChEBI" id="CHEBI:49883"/>
    </cofactor>
    <text evidence="13">Binds 1 [4Fe-4S] cluster. The cluster is coordinated with 3 cysteines and an exchangeable S-adenosyl-L-methionine.</text>
</comment>
<keyword evidence="7 13" id="KW-0001">2Fe-2S</keyword>
<keyword evidence="5 13" id="KW-0808">Transferase</keyword>
<dbReference type="GO" id="GO:0009102">
    <property type="term" value="P:biotin biosynthetic process"/>
    <property type="evidence" value="ECO:0007669"/>
    <property type="project" value="UniProtKB-UniRule"/>
</dbReference>
<organism evidence="15 16">
    <name type="scientific">Cobetia crustatorum</name>
    <dbReference type="NCBI Taxonomy" id="553385"/>
    <lineage>
        <taxon>Bacteria</taxon>
        <taxon>Pseudomonadati</taxon>
        <taxon>Pseudomonadota</taxon>
        <taxon>Gammaproteobacteria</taxon>
        <taxon>Oceanospirillales</taxon>
        <taxon>Halomonadaceae</taxon>
        <taxon>Cobetia</taxon>
    </lineage>
</organism>
<accession>A0A558HXL8</accession>
<evidence type="ECO:0000256" key="2">
    <source>
        <dbReference type="ARBA" id="ARBA00010765"/>
    </source>
</evidence>
<dbReference type="GO" id="GO:0005506">
    <property type="term" value="F:iron ion binding"/>
    <property type="evidence" value="ECO:0007669"/>
    <property type="project" value="UniProtKB-UniRule"/>
</dbReference>
<name>A0A558HXL8_9GAMM</name>
<evidence type="ECO:0000256" key="13">
    <source>
        <dbReference type="HAMAP-Rule" id="MF_01694"/>
    </source>
</evidence>
<feature type="binding site" evidence="13">
    <location>
        <position position="290"/>
    </location>
    <ligand>
        <name>[2Fe-2S] cluster</name>
        <dbReference type="ChEBI" id="CHEBI:190135"/>
    </ligand>
</feature>
<comment type="catalytic activity">
    <reaction evidence="12 13">
        <text>(4R,5S)-dethiobiotin + (sulfur carrier)-SH + 2 reduced [2Fe-2S]-[ferredoxin] + 2 S-adenosyl-L-methionine = (sulfur carrier)-H + biotin + 2 5'-deoxyadenosine + 2 L-methionine + 2 oxidized [2Fe-2S]-[ferredoxin]</text>
        <dbReference type="Rhea" id="RHEA:22060"/>
        <dbReference type="Rhea" id="RHEA-COMP:10000"/>
        <dbReference type="Rhea" id="RHEA-COMP:10001"/>
        <dbReference type="Rhea" id="RHEA-COMP:14737"/>
        <dbReference type="Rhea" id="RHEA-COMP:14739"/>
        <dbReference type="ChEBI" id="CHEBI:17319"/>
        <dbReference type="ChEBI" id="CHEBI:29917"/>
        <dbReference type="ChEBI" id="CHEBI:33737"/>
        <dbReference type="ChEBI" id="CHEBI:33738"/>
        <dbReference type="ChEBI" id="CHEBI:57586"/>
        <dbReference type="ChEBI" id="CHEBI:57844"/>
        <dbReference type="ChEBI" id="CHEBI:59789"/>
        <dbReference type="ChEBI" id="CHEBI:64428"/>
        <dbReference type="ChEBI" id="CHEBI:149473"/>
        <dbReference type="EC" id="2.8.1.6"/>
    </reaction>
</comment>